<feature type="non-terminal residue" evidence="2">
    <location>
        <position position="440"/>
    </location>
</feature>
<dbReference type="Proteomes" id="UP000311919">
    <property type="component" value="Unassembled WGS sequence"/>
</dbReference>
<name>A0A4Z2DQ99_SCHJA</name>
<gene>
    <name evidence="2" type="ORF">EWB00_009998</name>
</gene>
<dbReference type="STRING" id="6182.A0A4Z2DQ99"/>
<dbReference type="EMBL" id="SKCS01000069">
    <property type="protein sequence ID" value="TNN18629.1"/>
    <property type="molecule type" value="Genomic_DNA"/>
</dbReference>
<evidence type="ECO:0000313" key="3">
    <source>
        <dbReference type="Proteomes" id="UP000311919"/>
    </source>
</evidence>
<organism evidence="2 3">
    <name type="scientific">Schistosoma japonicum</name>
    <name type="common">Blood fluke</name>
    <dbReference type="NCBI Taxonomy" id="6182"/>
    <lineage>
        <taxon>Eukaryota</taxon>
        <taxon>Metazoa</taxon>
        <taxon>Spiralia</taxon>
        <taxon>Lophotrochozoa</taxon>
        <taxon>Platyhelminthes</taxon>
        <taxon>Trematoda</taxon>
        <taxon>Digenea</taxon>
        <taxon>Strigeidida</taxon>
        <taxon>Schistosomatoidea</taxon>
        <taxon>Schistosomatidae</taxon>
        <taxon>Schistosoma</taxon>
    </lineage>
</organism>
<evidence type="ECO:0000259" key="1">
    <source>
        <dbReference type="Pfam" id="PF01347"/>
    </source>
</evidence>
<dbReference type="InterPro" id="IPR011030">
    <property type="entry name" value="Lipovitellin_superhlx_dom"/>
</dbReference>
<dbReference type="Gene3D" id="1.25.10.20">
    <property type="entry name" value="Vitellinogen, superhelical"/>
    <property type="match status" value="1"/>
</dbReference>
<dbReference type="SUPFAM" id="SSF48431">
    <property type="entry name" value="Lipovitellin-phosvitin complex, superhelical domain"/>
    <property type="match status" value="1"/>
</dbReference>
<sequence>MEQKLCSVMSINGISKMNFELPDKNELYTPTIDNLFKENNIENLTFINHVMNSPDKFDYFIEQFQCLTYKQLINVYNLWEQFNKTNEVMNFFENVITEVQTESSMTFIINHFIMNSTNLSEQLKWINSLGLLKKPNIEFMKEIKKLLTNQLYNYTVRYVSMSIRYFCENNPSCMEYATIKEMIVIIETSIDSQDNMKLFRLLQAIDNLGHFLPSENVTSVVQKILNDHHLLSNDNLRLYTGLILSHFQCEPKIDELVWNVLSNINESYQLRIIMFNSYSQCLTDEKMKKILVILSESLDKQIRSYILSRLVSLLKTQDPSKILSYLTLQKYESEIIQLNKNIGLFSRIRNSGYYEWLQRTSYGNLLMELSLIYNQYSIIPNTMMINIKYQRKDKFINIINVLYLHGNESILQKVIIYLFKTITSRYIPWMNDYSMYIDNQ</sequence>
<proteinExistence type="predicted"/>
<reference evidence="2 3" key="1">
    <citation type="submission" date="2019-03" db="EMBL/GenBank/DDBJ databases">
        <title>An improved genome assembly of the fluke Schistosoma japonicum.</title>
        <authorList>
            <person name="Hu W."/>
            <person name="Luo F."/>
            <person name="Yin M."/>
            <person name="Mo X."/>
            <person name="Sun C."/>
            <person name="Wu Q."/>
            <person name="Zhu B."/>
            <person name="Xiang M."/>
            <person name="Wang J."/>
            <person name="Wang Y."/>
            <person name="Zhang T."/>
            <person name="Xu B."/>
            <person name="Zheng H."/>
            <person name="Feng Z."/>
        </authorList>
    </citation>
    <scope>NUCLEOTIDE SEQUENCE [LARGE SCALE GENOMIC DNA]</scope>
    <source>
        <strain evidence="2">HuSjv2</strain>
        <tissue evidence="2">Worms</tissue>
    </source>
</reference>
<comment type="caution">
    <text evidence="2">The sequence shown here is derived from an EMBL/GenBank/DDBJ whole genome shotgun (WGS) entry which is preliminary data.</text>
</comment>
<evidence type="ECO:0000313" key="2">
    <source>
        <dbReference type="EMBL" id="TNN18629.1"/>
    </source>
</evidence>
<dbReference type="OrthoDB" id="6233594at2759"/>
<protein>
    <submittedName>
        <fullName evidence="2">Lipid transport N terminal</fullName>
    </submittedName>
</protein>
<accession>A0A4Z2DQ99</accession>
<keyword evidence="3" id="KW-1185">Reference proteome</keyword>
<dbReference type="Pfam" id="PF01347">
    <property type="entry name" value="Vitellogenin_N"/>
    <property type="match status" value="1"/>
</dbReference>
<dbReference type="InterPro" id="IPR001747">
    <property type="entry name" value="Vitellogenin_N"/>
</dbReference>
<feature type="domain" description="Vitellogenin" evidence="1">
    <location>
        <begin position="52"/>
        <end position="310"/>
    </location>
</feature>
<dbReference type="GO" id="GO:0005319">
    <property type="term" value="F:lipid transporter activity"/>
    <property type="evidence" value="ECO:0007669"/>
    <property type="project" value="InterPro"/>
</dbReference>
<dbReference type="AlphaFoldDB" id="A0A4Z2DQ99"/>